<protein>
    <recommendedName>
        <fullName evidence="3">Immunity 22 family protein</fullName>
    </recommendedName>
</protein>
<keyword evidence="2" id="KW-1185">Reference proteome</keyword>
<organism evidence="1 2">
    <name type="scientific">Microbulbifer taiwanensis</name>
    <dbReference type="NCBI Taxonomy" id="986746"/>
    <lineage>
        <taxon>Bacteria</taxon>
        <taxon>Pseudomonadati</taxon>
        <taxon>Pseudomonadota</taxon>
        <taxon>Gammaproteobacteria</taxon>
        <taxon>Cellvibrionales</taxon>
        <taxon>Microbulbiferaceae</taxon>
        <taxon>Microbulbifer</taxon>
    </lineage>
</organism>
<evidence type="ECO:0000313" key="2">
    <source>
        <dbReference type="Proteomes" id="UP001596425"/>
    </source>
</evidence>
<sequence>MPSITFYGPVFLADGKSDDDGILNEITDTRTLREYDGFSYDGEDNLFSTWIPDHDDPLLNEVEISGGLMSFEYLEESQSLIGKIDYKINRLLNKEEIEALTEYTAGQLLDGIGSGFQQERMLERLDCPIINYEEFKVDQSS</sequence>
<dbReference type="EMBL" id="JBHSVR010000001">
    <property type="protein sequence ID" value="MFC6635041.1"/>
    <property type="molecule type" value="Genomic_DNA"/>
</dbReference>
<name>A0ABW1YQK8_9GAMM</name>
<evidence type="ECO:0000313" key="1">
    <source>
        <dbReference type="EMBL" id="MFC6635041.1"/>
    </source>
</evidence>
<dbReference type="Proteomes" id="UP001596425">
    <property type="component" value="Unassembled WGS sequence"/>
</dbReference>
<accession>A0ABW1YQK8</accession>
<reference evidence="2" key="1">
    <citation type="journal article" date="2019" name="Int. J. Syst. Evol. Microbiol.">
        <title>The Global Catalogue of Microorganisms (GCM) 10K type strain sequencing project: providing services to taxonomists for standard genome sequencing and annotation.</title>
        <authorList>
            <consortium name="The Broad Institute Genomics Platform"/>
            <consortium name="The Broad Institute Genome Sequencing Center for Infectious Disease"/>
            <person name="Wu L."/>
            <person name="Ma J."/>
        </authorList>
    </citation>
    <scope>NUCLEOTIDE SEQUENCE [LARGE SCALE GENOMIC DNA]</scope>
    <source>
        <strain evidence="2">CGMCC 1.13718</strain>
    </source>
</reference>
<proteinExistence type="predicted"/>
<dbReference type="RefSeq" id="WP_193195068.1">
    <property type="nucleotide sequence ID" value="NZ_JACZFR010000074.1"/>
</dbReference>
<gene>
    <name evidence="1" type="ORF">ACFQBM_17260</name>
</gene>
<evidence type="ECO:0008006" key="3">
    <source>
        <dbReference type="Google" id="ProtNLM"/>
    </source>
</evidence>
<comment type="caution">
    <text evidence="1">The sequence shown here is derived from an EMBL/GenBank/DDBJ whole genome shotgun (WGS) entry which is preliminary data.</text>
</comment>